<dbReference type="InterPro" id="IPR024193">
    <property type="entry name" value="Ku80"/>
</dbReference>
<evidence type="ECO:0000256" key="2">
    <source>
        <dbReference type="ARBA" id="ARBA00004574"/>
    </source>
</evidence>
<dbReference type="GO" id="GO:0003684">
    <property type="term" value="F:damaged DNA binding"/>
    <property type="evidence" value="ECO:0007669"/>
    <property type="project" value="InterPro"/>
</dbReference>
<sequence>MPAERAGYTVTMFLVDISPSMGKMRTVELPGDQGTVEMTNLQWSLQFVKLKIQEMIFDGRKTDQCGVLTFGSDDTNNIVNERNGGYDHVSEFIPIAQPNYTTLAQLDELEPSEVIGDPVDALIVGIDTQDFYLGKKKSWTRKIVILTDGENPIEVEDWEETVKKMIDLDIILTVVGIDFDDEEIPFKEEEKSSIKEANEQFFHTLTDAMPNAVLGSLSAALTSLAYPTIKTVKSVLTGSVLRIGDVDGRPEEAAEIMVKTSKYTSMARPKSWKKFGKRGGGGDADEDGKAAYAQLVMRTEYLVDRAEHDDDDDDDEKPKLPKGKGKDADGDETMEGDEDARKEQMERVEKEELIRGFKYGSTYVPCPDGQFPRLHTIKGIDICGFFKAEHFRRELPMGEVHYIWGDPASAQQQVALSSIAQAMSVKGVMAIARWVARDGADAKMGVLSPSIFDSVDCLLFVQMPFADDVRKYTFPSLETLVNKKGEVVEKHPYLPTEEQQDAMDNFVDAMDLMYAGEKDEEGNRYPWHDLRYSYNPAIHRTKQALFHSAVVQDLAMNPMPPPHPELTKYFEPPKKLLKRARDAIEECQTAFKVKPVPKKVVRQRKDGHVQARDDDDEPLLLDVKPPRRTQTQSQMTSIKSETTPVAKPIAAGSDTEDEESDSAHIPAKKEGGDPALPTPARSISPEMAVDPGRAPGRIIGTTYPLRDFEKNISQGDVVSKAVEDLGHVVTEIALKPFSSRRHAELLECMKALRDTSLKEDEIDAWNDFLRDLKRACLSAHGNQEFWTEVRQQGRDMSLISKPEAAQHGGISAISETVAEEWQHHILISIRKRTPRHY</sequence>
<dbReference type="GO" id="GO:0016787">
    <property type="term" value="F:hydrolase activity"/>
    <property type="evidence" value="ECO:0007669"/>
    <property type="project" value="UniProtKB-KW"/>
</dbReference>
<keyword evidence="6" id="KW-0158">Chromosome</keyword>
<keyword evidence="7" id="KW-0547">Nucleotide-binding</keyword>
<dbReference type="GO" id="GO:0000781">
    <property type="term" value="C:chromosome, telomeric region"/>
    <property type="evidence" value="ECO:0007669"/>
    <property type="project" value="UniProtKB-SubCell"/>
</dbReference>
<evidence type="ECO:0000256" key="12">
    <source>
        <dbReference type="ARBA" id="ARBA00022895"/>
    </source>
</evidence>
<dbReference type="InterPro" id="IPR006164">
    <property type="entry name" value="DNA_bd_Ku70/Ku80"/>
</dbReference>
<evidence type="ECO:0000256" key="1">
    <source>
        <dbReference type="ARBA" id="ARBA00004123"/>
    </source>
</evidence>
<evidence type="ECO:0000256" key="9">
    <source>
        <dbReference type="ARBA" id="ARBA00022801"/>
    </source>
</evidence>
<keyword evidence="8" id="KW-0227">DNA damage</keyword>
<evidence type="ECO:0000256" key="15">
    <source>
        <dbReference type="ARBA" id="ARBA00023204"/>
    </source>
</evidence>
<dbReference type="AlphaFoldDB" id="A0A166DYI7"/>
<feature type="compositionally biased region" description="Acidic residues" evidence="18">
    <location>
        <begin position="329"/>
        <end position="338"/>
    </location>
</feature>
<organism evidence="20 21">
    <name type="scientific">Athelia psychrophila</name>
    <dbReference type="NCBI Taxonomy" id="1759441"/>
    <lineage>
        <taxon>Eukaryota</taxon>
        <taxon>Fungi</taxon>
        <taxon>Dikarya</taxon>
        <taxon>Basidiomycota</taxon>
        <taxon>Agaricomycotina</taxon>
        <taxon>Agaricomycetes</taxon>
        <taxon>Agaricomycetidae</taxon>
        <taxon>Atheliales</taxon>
        <taxon>Atheliaceae</taxon>
        <taxon>Athelia</taxon>
    </lineage>
</organism>
<evidence type="ECO:0000256" key="5">
    <source>
        <dbReference type="ARBA" id="ARBA00021792"/>
    </source>
</evidence>
<dbReference type="Pfam" id="PF02735">
    <property type="entry name" value="Ku"/>
    <property type="match status" value="1"/>
</dbReference>
<dbReference type="Gene3D" id="1.25.40.240">
    <property type="entry name" value="Ku, C-terminal domain"/>
    <property type="match status" value="1"/>
</dbReference>
<keyword evidence="10" id="KW-0347">Helicase</keyword>
<dbReference type="OrthoDB" id="30826at2759"/>
<keyword evidence="11" id="KW-0067">ATP-binding</keyword>
<evidence type="ECO:0000256" key="8">
    <source>
        <dbReference type="ARBA" id="ARBA00022763"/>
    </source>
</evidence>
<dbReference type="PROSITE" id="PS50234">
    <property type="entry name" value="VWFA"/>
    <property type="match status" value="1"/>
</dbReference>
<evidence type="ECO:0000256" key="10">
    <source>
        <dbReference type="ARBA" id="ARBA00022806"/>
    </source>
</evidence>
<dbReference type="Gene3D" id="2.40.290.10">
    <property type="match status" value="1"/>
</dbReference>
<evidence type="ECO:0000256" key="4">
    <source>
        <dbReference type="ARBA" id="ARBA00012551"/>
    </source>
</evidence>
<keyword evidence="21" id="KW-1185">Reference proteome</keyword>
<dbReference type="CDD" id="cd00873">
    <property type="entry name" value="KU80"/>
    <property type="match status" value="1"/>
</dbReference>
<accession>A0A166DYI7</accession>
<evidence type="ECO:0000256" key="16">
    <source>
        <dbReference type="ARBA" id="ARBA00023242"/>
    </source>
</evidence>
<dbReference type="SUPFAM" id="SSF53300">
    <property type="entry name" value="vWA-like"/>
    <property type="match status" value="1"/>
</dbReference>
<dbReference type="Gene3D" id="3.40.50.410">
    <property type="entry name" value="von Willebrand factor, type A domain"/>
    <property type="match status" value="1"/>
</dbReference>
<keyword evidence="15" id="KW-0234">DNA repair</keyword>
<dbReference type="SUPFAM" id="SSF100939">
    <property type="entry name" value="SPOC domain-like"/>
    <property type="match status" value="1"/>
</dbReference>
<evidence type="ECO:0000256" key="11">
    <source>
        <dbReference type="ARBA" id="ARBA00022840"/>
    </source>
</evidence>
<dbReference type="InterPro" id="IPR016194">
    <property type="entry name" value="SPOC-like_C_dom_sf"/>
</dbReference>
<dbReference type="InterPro" id="IPR014893">
    <property type="entry name" value="Ku_PK_bind"/>
</dbReference>
<dbReference type="GO" id="GO:0005524">
    <property type="term" value="F:ATP binding"/>
    <property type="evidence" value="ECO:0007669"/>
    <property type="project" value="UniProtKB-KW"/>
</dbReference>
<dbReference type="PANTHER" id="PTHR12604:SF4">
    <property type="entry name" value="X-RAY REPAIR CROSS-COMPLEMENTING PROTEIN 5"/>
    <property type="match status" value="1"/>
</dbReference>
<evidence type="ECO:0000256" key="6">
    <source>
        <dbReference type="ARBA" id="ARBA00022454"/>
    </source>
</evidence>
<comment type="subcellular location">
    <subcellularLocation>
        <location evidence="2">Chromosome</location>
        <location evidence="2">Telomere</location>
    </subcellularLocation>
    <subcellularLocation>
        <location evidence="1">Nucleus</location>
    </subcellularLocation>
</comment>
<dbReference type="GO" id="GO:0003690">
    <property type="term" value="F:double-stranded DNA binding"/>
    <property type="evidence" value="ECO:0007669"/>
    <property type="project" value="TreeGrafter"/>
</dbReference>
<comment type="similarity">
    <text evidence="3">Belongs to the ku80 family.</text>
</comment>
<dbReference type="PANTHER" id="PTHR12604">
    <property type="entry name" value="KU AUTOANTIGEN DNA HELICASE"/>
    <property type="match status" value="1"/>
</dbReference>
<dbReference type="GO" id="GO:0006310">
    <property type="term" value="P:DNA recombination"/>
    <property type="evidence" value="ECO:0007669"/>
    <property type="project" value="UniProtKB-KW"/>
</dbReference>
<dbReference type="GO" id="GO:0042162">
    <property type="term" value="F:telomeric DNA binding"/>
    <property type="evidence" value="ECO:0007669"/>
    <property type="project" value="InterPro"/>
</dbReference>
<evidence type="ECO:0000259" key="19">
    <source>
        <dbReference type="PROSITE" id="PS50234"/>
    </source>
</evidence>
<feature type="compositionally biased region" description="Basic and acidic residues" evidence="18">
    <location>
        <begin position="603"/>
        <end position="612"/>
    </location>
</feature>
<dbReference type="FunFam" id="3.40.50.410:FF:000073">
    <property type="entry name" value="ATP-dependent DNA helicase II subunit 2"/>
    <property type="match status" value="1"/>
</dbReference>
<dbReference type="GO" id="GO:0043564">
    <property type="term" value="C:Ku70:Ku80 complex"/>
    <property type="evidence" value="ECO:0007669"/>
    <property type="project" value="InterPro"/>
</dbReference>
<evidence type="ECO:0000256" key="14">
    <source>
        <dbReference type="ARBA" id="ARBA00023172"/>
    </source>
</evidence>
<feature type="compositionally biased region" description="Basic and acidic residues" evidence="18">
    <location>
        <begin position="316"/>
        <end position="328"/>
    </location>
</feature>
<keyword evidence="16" id="KW-0539">Nucleus</keyword>
<proteinExistence type="inferred from homology"/>
<evidence type="ECO:0000256" key="7">
    <source>
        <dbReference type="ARBA" id="ARBA00022741"/>
    </source>
</evidence>
<dbReference type="Proteomes" id="UP000076532">
    <property type="component" value="Unassembled WGS sequence"/>
</dbReference>
<gene>
    <name evidence="20" type="ORF">FIBSPDRAFT_959017</name>
</gene>
<evidence type="ECO:0000313" key="21">
    <source>
        <dbReference type="Proteomes" id="UP000076532"/>
    </source>
</evidence>
<keyword evidence="14" id="KW-0233">DNA recombination</keyword>
<evidence type="ECO:0000256" key="13">
    <source>
        <dbReference type="ARBA" id="ARBA00023125"/>
    </source>
</evidence>
<dbReference type="GO" id="GO:0003678">
    <property type="term" value="F:DNA helicase activity"/>
    <property type="evidence" value="ECO:0007669"/>
    <property type="project" value="UniProtKB-EC"/>
</dbReference>
<dbReference type="EC" id="3.6.4.12" evidence="4"/>
<dbReference type="GO" id="GO:0000723">
    <property type="term" value="P:telomere maintenance"/>
    <property type="evidence" value="ECO:0007669"/>
    <property type="project" value="InterPro"/>
</dbReference>
<dbReference type="SUPFAM" id="SSF101420">
    <property type="entry name" value="C-terminal domain of Ku80"/>
    <property type="match status" value="1"/>
</dbReference>
<keyword evidence="12" id="KW-0779">Telomere</keyword>
<evidence type="ECO:0000313" key="20">
    <source>
        <dbReference type="EMBL" id="KZP15204.1"/>
    </source>
</evidence>
<dbReference type="GO" id="GO:0006303">
    <property type="term" value="P:double-strand break repair via nonhomologous end joining"/>
    <property type="evidence" value="ECO:0007669"/>
    <property type="project" value="InterPro"/>
</dbReference>
<dbReference type="EMBL" id="KV417607">
    <property type="protein sequence ID" value="KZP15204.1"/>
    <property type="molecule type" value="Genomic_DNA"/>
</dbReference>
<feature type="region of interest" description="Disordered" evidence="18">
    <location>
        <begin position="598"/>
        <end position="695"/>
    </location>
</feature>
<dbReference type="FunFam" id="1.10.1600.10:FF:000002">
    <property type="entry name" value="X-ray repair cross-complementing protein 5"/>
    <property type="match status" value="1"/>
</dbReference>
<dbReference type="SMART" id="SM00559">
    <property type="entry name" value="Ku78"/>
    <property type="match status" value="1"/>
</dbReference>
<dbReference type="InterPro" id="IPR036465">
    <property type="entry name" value="vWFA_dom_sf"/>
</dbReference>
<dbReference type="Pfam" id="PF08785">
    <property type="entry name" value="Ku_PK_bind"/>
    <property type="match status" value="1"/>
</dbReference>
<keyword evidence="13" id="KW-0238">DNA-binding</keyword>
<feature type="compositionally biased region" description="Polar residues" evidence="18">
    <location>
        <begin position="628"/>
        <end position="643"/>
    </location>
</feature>
<keyword evidence="9" id="KW-0378">Hydrolase</keyword>
<dbReference type="InterPro" id="IPR036494">
    <property type="entry name" value="Ku_C_sf"/>
</dbReference>
<dbReference type="STRING" id="436010.A0A166DYI7"/>
<name>A0A166DYI7_9AGAM</name>
<feature type="domain" description="VWFA" evidence="19">
    <location>
        <begin position="10"/>
        <end position="221"/>
    </location>
</feature>
<evidence type="ECO:0000256" key="3">
    <source>
        <dbReference type="ARBA" id="ARBA00007726"/>
    </source>
</evidence>
<reference evidence="20 21" key="1">
    <citation type="journal article" date="2016" name="Mol. Biol. Evol.">
        <title>Comparative Genomics of Early-Diverging Mushroom-Forming Fungi Provides Insights into the Origins of Lignocellulose Decay Capabilities.</title>
        <authorList>
            <person name="Nagy L.G."/>
            <person name="Riley R."/>
            <person name="Tritt A."/>
            <person name="Adam C."/>
            <person name="Daum C."/>
            <person name="Floudas D."/>
            <person name="Sun H."/>
            <person name="Yadav J.S."/>
            <person name="Pangilinan J."/>
            <person name="Larsson K.H."/>
            <person name="Matsuura K."/>
            <person name="Barry K."/>
            <person name="Labutti K."/>
            <person name="Kuo R."/>
            <person name="Ohm R.A."/>
            <person name="Bhattacharya S.S."/>
            <person name="Shirouzu T."/>
            <person name="Yoshinaga Y."/>
            <person name="Martin F.M."/>
            <person name="Grigoriev I.V."/>
            <person name="Hibbett D.S."/>
        </authorList>
    </citation>
    <scope>NUCLEOTIDE SEQUENCE [LARGE SCALE GENOMIC DNA]</scope>
    <source>
        <strain evidence="20 21">CBS 109695</strain>
    </source>
</reference>
<evidence type="ECO:0000256" key="17">
    <source>
        <dbReference type="ARBA" id="ARBA00031847"/>
    </source>
</evidence>
<dbReference type="InterPro" id="IPR002035">
    <property type="entry name" value="VWF_A"/>
</dbReference>
<feature type="region of interest" description="Disordered" evidence="18">
    <location>
        <begin position="306"/>
        <end position="347"/>
    </location>
</feature>
<dbReference type="Gene3D" id="1.10.1600.10">
    <property type="match status" value="1"/>
</dbReference>
<protein>
    <recommendedName>
        <fullName evidence="5">ATP-dependent DNA helicase II subunit 2</fullName>
        <ecNumber evidence="4">3.6.4.12</ecNumber>
    </recommendedName>
    <alternativeName>
        <fullName evidence="17">ATP-dependent DNA helicase II subunit Ku80</fullName>
    </alternativeName>
</protein>
<evidence type="ECO:0000256" key="18">
    <source>
        <dbReference type="SAM" id="MobiDB-lite"/>
    </source>
</evidence>